<dbReference type="OrthoDB" id="6515429at2759"/>
<feature type="compositionally biased region" description="Basic and acidic residues" evidence="2">
    <location>
        <begin position="106"/>
        <end position="115"/>
    </location>
</feature>
<dbReference type="PANTHER" id="PTHR10380">
    <property type="entry name" value="CUTICLE PROTEIN"/>
    <property type="match status" value="1"/>
</dbReference>
<keyword evidence="1" id="KW-0193">Cuticle</keyword>
<evidence type="ECO:0000256" key="3">
    <source>
        <dbReference type="SAM" id="SignalP"/>
    </source>
</evidence>
<dbReference type="Pfam" id="PF00379">
    <property type="entry name" value="Chitin_bind_4"/>
    <property type="match status" value="1"/>
</dbReference>
<evidence type="ECO:0000313" key="4">
    <source>
        <dbReference type="EMBL" id="ERL93065.1"/>
    </source>
</evidence>
<evidence type="ECO:0000256" key="1">
    <source>
        <dbReference type="PROSITE-ProRule" id="PRU00497"/>
    </source>
</evidence>
<feature type="chain" id="PRO_5004656366" evidence="3">
    <location>
        <begin position="21"/>
        <end position="171"/>
    </location>
</feature>
<dbReference type="InterPro" id="IPR050468">
    <property type="entry name" value="Cuticle_Struct_Prot"/>
</dbReference>
<dbReference type="GO" id="GO:0062129">
    <property type="term" value="C:chitin-based extracellular matrix"/>
    <property type="evidence" value="ECO:0007669"/>
    <property type="project" value="TreeGrafter"/>
</dbReference>
<dbReference type="InterPro" id="IPR000618">
    <property type="entry name" value="Insect_cuticle"/>
</dbReference>
<sequence length="171" mass="19218">MNLSSAFCVWLLFIISCVSSQSRFNPSIIQDSRVEPKVDGTFGFQYRTEDGISHSAQGDPTGYIQGSYSYKDPTGLKVNFNYFAGARNNANSSPPQGGLPQYNRPEPMEYPRETEPDQSPYKYVPRTRPPASYTRSQYQPSYSGRFTQSVPQNVQDLIDCLLLRSCILSST</sequence>
<name>U4USI7_DENPD</name>
<dbReference type="PANTHER" id="PTHR10380:SF160">
    <property type="entry name" value="CUTICULAR PROTEIN 100A"/>
    <property type="match status" value="1"/>
</dbReference>
<keyword evidence="3" id="KW-0732">Signal</keyword>
<feature type="non-terminal residue" evidence="4">
    <location>
        <position position="171"/>
    </location>
</feature>
<evidence type="ECO:0000313" key="5">
    <source>
        <dbReference type="Proteomes" id="UP000030742"/>
    </source>
</evidence>
<dbReference type="AlphaFoldDB" id="U4USI7"/>
<dbReference type="GO" id="GO:0008010">
    <property type="term" value="F:structural constituent of chitin-based larval cuticle"/>
    <property type="evidence" value="ECO:0007669"/>
    <property type="project" value="TreeGrafter"/>
</dbReference>
<gene>
    <name evidence="4" type="ORF">D910_10367</name>
</gene>
<evidence type="ECO:0000256" key="2">
    <source>
        <dbReference type="SAM" id="MobiDB-lite"/>
    </source>
</evidence>
<accession>U4USI7</accession>
<organism evidence="4 5">
    <name type="scientific">Dendroctonus ponderosae</name>
    <name type="common">Mountain pine beetle</name>
    <dbReference type="NCBI Taxonomy" id="77166"/>
    <lineage>
        <taxon>Eukaryota</taxon>
        <taxon>Metazoa</taxon>
        <taxon>Ecdysozoa</taxon>
        <taxon>Arthropoda</taxon>
        <taxon>Hexapoda</taxon>
        <taxon>Insecta</taxon>
        <taxon>Pterygota</taxon>
        <taxon>Neoptera</taxon>
        <taxon>Endopterygota</taxon>
        <taxon>Coleoptera</taxon>
        <taxon>Polyphaga</taxon>
        <taxon>Cucujiformia</taxon>
        <taxon>Curculionidae</taxon>
        <taxon>Scolytinae</taxon>
        <taxon>Dendroctonus</taxon>
    </lineage>
</organism>
<dbReference type="PROSITE" id="PS51155">
    <property type="entry name" value="CHIT_BIND_RR_2"/>
    <property type="match status" value="1"/>
</dbReference>
<feature type="region of interest" description="Disordered" evidence="2">
    <location>
        <begin position="87"/>
        <end position="140"/>
    </location>
</feature>
<feature type="signal peptide" evidence="3">
    <location>
        <begin position="1"/>
        <end position="20"/>
    </location>
</feature>
<dbReference type="Proteomes" id="UP000030742">
    <property type="component" value="Unassembled WGS sequence"/>
</dbReference>
<dbReference type="STRING" id="77166.U4USI7"/>
<dbReference type="EMBL" id="KB632345">
    <property type="protein sequence ID" value="ERL93065.1"/>
    <property type="molecule type" value="Genomic_DNA"/>
</dbReference>
<proteinExistence type="predicted"/>
<reference evidence="4 5" key="1">
    <citation type="journal article" date="2013" name="Genome Biol.">
        <title>Draft genome of the mountain pine beetle, Dendroctonus ponderosae Hopkins, a major forest pest.</title>
        <authorList>
            <person name="Keeling C.I."/>
            <person name="Yuen M.M."/>
            <person name="Liao N.Y."/>
            <person name="Docking T.R."/>
            <person name="Chan S.K."/>
            <person name="Taylor G.A."/>
            <person name="Palmquist D.L."/>
            <person name="Jackman S.D."/>
            <person name="Nguyen A."/>
            <person name="Li M."/>
            <person name="Henderson H."/>
            <person name="Janes J.K."/>
            <person name="Zhao Y."/>
            <person name="Pandoh P."/>
            <person name="Moore R."/>
            <person name="Sperling F.A."/>
            <person name="Huber D.P."/>
            <person name="Birol I."/>
            <person name="Jones S.J."/>
            <person name="Bohlmann J."/>
        </authorList>
    </citation>
    <scope>NUCLEOTIDE SEQUENCE</scope>
</reference>
<protein>
    <submittedName>
        <fullName evidence="4">Uncharacterized protein</fullName>
    </submittedName>
</protein>